<dbReference type="AlphaFoldDB" id="A0A6G8QD73"/>
<dbReference type="InterPro" id="IPR027417">
    <property type="entry name" value="P-loop_NTPase"/>
</dbReference>
<name>A0A6G8QD73_9ACTN</name>
<gene>
    <name evidence="1" type="ORF">GBA63_17275</name>
</gene>
<dbReference type="SUPFAM" id="SSF52540">
    <property type="entry name" value="P-loop containing nucleoside triphosphate hydrolases"/>
    <property type="match status" value="1"/>
</dbReference>
<dbReference type="Proteomes" id="UP000501452">
    <property type="component" value="Chromosome"/>
</dbReference>
<evidence type="ECO:0008006" key="3">
    <source>
        <dbReference type="Google" id="ProtNLM"/>
    </source>
</evidence>
<proteinExistence type="predicted"/>
<dbReference type="EMBL" id="CP045119">
    <property type="protein sequence ID" value="QIN84207.1"/>
    <property type="molecule type" value="Genomic_DNA"/>
</dbReference>
<organism evidence="1 2">
    <name type="scientific">Rubrobacter tropicus</name>
    <dbReference type="NCBI Taxonomy" id="2653851"/>
    <lineage>
        <taxon>Bacteria</taxon>
        <taxon>Bacillati</taxon>
        <taxon>Actinomycetota</taxon>
        <taxon>Rubrobacteria</taxon>
        <taxon>Rubrobacterales</taxon>
        <taxon>Rubrobacteraceae</taxon>
        <taxon>Rubrobacter</taxon>
    </lineage>
</organism>
<protein>
    <recommendedName>
        <fullName evidence="3">Sulfotransferase family protein</fullName>
    </recommendedName>
</protein>
<dbReference type="Gene3D" id="3.40.50.300">
    <property type="entry name" value="P-loop containing nucleotide triphosphate hydrolases"/>
    <property type="match status" value="1"/>
</dbReference>
<reference evidence="1 2" key="1">
    <citation type="submission" date="2019-10" db="EMBL/GenBank/DDBJ databases">
        <title>Rubrobacter sp nov SCSIO 52090 isolated from a deep-sea sediment in the South China Sea.</title>
        <authorList>
            <person name="Chen R.W."/>
        </authorList>
    </citation>
    <scope>NUCLEOTIDE SEQUENCE [LARGE SCALE GENOMIC DNA]</scope>
    <source>
        <strain evidence="1 2">SCSIO 52909</strain>
    </source>
</reference>
<sequence length="268" mass="30959">MAERLVIAGFHRSGTSATAQILHRAGLFLGYELLEALPSNPYGHFEDREAVELHQEILADNGLTWLVDRPLLPVVGEERWATMRRMVERRDAEHALWGLKDPRMCMFMMPWKYVVPDMKVLLVYRHFSECTYSLGRRHSSDLFLNRGNRYVHRRFFEEPDLALRMWLAHNEALVTFARAHPDDTLTVSLDAIREGFPLVRAVNERWDLGLADVPTAEVYDPSVSSRRTRRQPVSDRRLIPRVDETWNALEDLGARDAGNVPQKEPAFA</sequence>
<dbReference type="KEGG" id="rub:GBA63_17275"/>
<evidence type="ECO:0000313" key="2">
    <source>
        <dbReference type="Proteomes" id="UP000501452"/>
    </source>
</evidence>
<evidence type="ECO:0000313" key="1">
    <source>
        <dbReference type="EMBL" id="QIN84207.1"/>
    </source>
</evidence>
<keyword evidence="2" id="KW-1185">Reference proteome</keyword>
<dbReference type="RefSeq" id="WP_166178158.1">
    <property type="nucleotide sequence ID" value="NZ_CP045119.1"/>
</dbReference>
<accession>A0A6G8QD73</accession>